<evidence type="ECO:0000313" key="2">
    <source>
        <dbReference type="Proteomes" id="UP001183585"/>
    </source>
</evidence>
<protein>
    <submittedName>
        <fullName evidence="1">Uncharacterized protein</fullName>
    </submittedName>
</protein>
<organism evidence="1 2">
    <name type="scientific">Promicromonospora iranensis</name>
    <dbReference type="NCBI Taxonomy" id="1105144"/>
    <lineage>
        <taxon>Bacteria</taxon>
        <taxon>Bacillati</taxon>
        <taxon>Actinomycetota</taxon>
        <taxon>Actinomycetes</taxon>
        <taxon>Micrococcales</taxon>
        <taxon>Promicromonosporaceae</taxon>
        <taxon>Promicromonospora</taxon>
    </lineage>
</organism>
<gene>
    <name evidence="1" type="ORF">J2S48_000697</name>
</gene>
<reference evidence="1 2" key="1">
    <citation type="submission" date="2023-07" db="EMBL/GenBank/DDBJ databases">
        <title>Sequencing the genomes of 1000 actinobacteria strains.</title>
        <authorList>
            <person name="Klenk H.-P."/>
        </authorList>
    </citation>
    <scope>NUCLEOTIDE SEQUENCE [LARGE SCALE GENOMIC DNA]</scope>
    <source>
        <strain evidence="1 2">DSM 45554</strain>
    </source>
</reference>
<proteinExistence type="predicted"/>
<dbReference type="Proteomes" id="UP001183585">
    <property type="component" value="Unassembled WGS sequence"/>
</dbReference>
<dbReference type="EMBL" id="JAVDYE010000001">
    <property type="protein sequence ID" value="MDR7381182.1"/>
    <property type="molecule type" value="Genomic_DNA"/>
</dbReference>
<name>A0ABU2CJ18_9MICO</name>
<keyword evidence="2" id="KW-1185">Reference proteome</keyword>
<dbReference type="RefSeq" id="WP_274997559.1">
    <property type="nucleotide sequence ID" value="NZ_JAJQQP010000016.1"/>
</dbReference>
<accession>A0ABU2CJ18</accession>
<comment type="caution">
    <text evidence="1">The sequence shown here is derived from an EMBL/GenBank/DDBJ whole genome shotgun (WGS) entry which is preliminary data.</text>
</comment>
<sequence length="57" mass="6517">MSEVWHEIRRPDFTHLIDLTEDTTATAGPGSNGLLDRIYADADSLRRHAVRLRRRAS</sequence>
<evidence type="ECO:0000313" key="1">
    <source>
        <dbReference type="EMBL" id="MDR7381182.1"/>
    </source>
</evidence>